<comment type="caution">
    <text evidence="2">The sequence shown here is derived from an EMBL/GenBank/DDBJ whole genome shotgun (WGS) entry which is preliminary data.</text>
</comment>
<organism evidence="2 3">
    <name type="scientific">Brassica carinata</name>
    <name type="common">Ethiopian mustard</name>
    <name type="synonym">Abyssinian cabbage</name>
    <dbReference type="NCBI Taxonomy" id="52824"/>
    <lineage>
        <taxon>Eukaryota</taxon>
        <taxon>Viridiplantae</taxon>
        <taxon>Streptophyta</taxon>
        <taxon>Embryophyta</taxon>
        <taxon>Tracheophyta</taxon>
        <taxon>Spermatophyta</taxon>
        <taxon>Magnoliopsida</taxon>
        <taxon>eudicotyledons</taxon>
        <taxon>Gunneridae</taxon>
        <taxon>Pentapetalae</taxon>
        <taxon>rosids</taxon>
        <taxon>malvids</taxon>
        <taxon>Brassicales</taxon>
        <taxon>Brassicaceae</taxon>
        <taxon>Brassiceae</taxon>
        <taxon>Brassica</taxon>
    </lineage>
</organism>
<feature type="compositionally biased region" description="Basic and acidic residues" evidence="1">
    <location>
        <begin position="40"/>
        <end position="56"/>
    </location>
</feature>
<name>A0A8X7QTK6_BRACI</name>
<dbReference type="EMBL" id="JAAMPC010000012">
    <property type="protein sequence ID" value="KAG2276323.1"/>
    <property type="molecule type" value="Genomic_DNA"/>
</dbReference>
<accession>A0A8X7QTK6</accession>
<dbReference type="Proteomes" id="UP000886595">
    <property type="component" value="Unassembled WGS sequence"/>
</dbReference>
<reference evidence="2 3" key="1">
    <citation type="submission" date="2020-02" db="EMBL/GenBank/DDBJ databases">
        <authorList>
            <person name="Ma Q."/>
            <person name="Huang Y."/>
            <person name="Song X."/>
            <person name="Pei D."/>
        </authorList>
    </citation>
    <scope>NUCLEOTIDE SEQUENCE [LARGE SCALE GENOMIC DNA]</scope>
    <source>
        <strain evidence="2">Sxm20200214</strain>
        <tissue evidence="2">Leaf</tissue>
    </source>
</reference>
<keyword evidence="3" id="KW-1185">Reference proteome</keyword>
<dbReference type="PANTHER" id="PTHR31197">
    <property type="entry name" value="OS01G0612600 PROTEIN"/>
    <property type="match status" value="1"/>
</dbReference>
<feature type="region of interest" description="Disordered" evidence="1">
    <location>
        <begin position="1"/>
        <end position="56"/>
    </location>
</feature>
<dbReference type="AlphaFoldDB" id="A0A8X7QTK6"/>
<proteinExistence type="predicted"/>
<gene>
    <name evidence="2" type="ORF">Bca52824_058878</name>
</gene>
<evidence type="ECO:0000313" key="3">
    <source>
        <dbReference type="Proteomes" id="UP000886595"/>
    </source>
</evidence>
<dbReference type="PANTHER" id="PTHR31197:SF35">
    <property type="entry name" value="BTB DOMAIN-CONTAINING PROTEIN"/>
    <property type="match status" value="1"/>
</dbReference>
<evidence type="ECO:0000313" key="2">
    <source>
        <dbReference type="EMBL" id="KAG2276323.1"/>
    </source>
</evidence>
<sequence length="133" mass="14933">MDSVQRAKLLKKPSLSLPEETNLPPTEAEARKAPTSRSKAPSEADPERRRSWRRLERQRDLGDLLSTIQSSFGGKEAMKREVCRWMMVVGLQCSSSSACLDQSLVAQGWLGTSRARSQVGVRRRSFKAMGREL</sequence>
<dbReference type="OrthoDB" id="10367751at2759"/>
<evidence type="ECO:0000256" key="1">
    <source>
        <dbReference type="SAM" id="MobiDB-lite"/>
    </source>
</evidence>
<protein>
    <submittedName>
        <fullName evidence="2">Uncharacterized protein</fullName>
    </submittedName>
</protein>